<evidence type="ECO:0000256" key="3">
    <source>
        <dbReference type="ARBA" id="ARBA00022475"/>
    </source>
</evidence>
<keyword evidence="5 7" id="KW-1133">Transmembrane helix</keyword>
<evidence type="ECO:0000256" key="8">
    <source>
        <dbReference type="SAM" id="MobiDB-lite"/>
    </source>
</evidence>
<feature type="transmembrane region" description="Helical" evidence="7">
    <location>
        <begin position="60"/>
        <end position="85"/>
    </location>
</feature>
<organism evidence="10 11">
    <name type="scientific">Paramicrobacterium chengjingii</name>
    <dbReference type="NCBI Taxonomy" id="2769067"/>
    <lineage>
        <taxon>Bacteria</taxon>
        <taxon>Bacillati</taxon>
        <taxon>Actinomycetota</taxon>
        <taxon>Actinomycetes</taxon>
        <taxon>Micrococcales</taxon>
        <taxon>Microbacteriaceae</taxon>
        <taxon>Paramicrobacterium</taxon>
    </lineage>
</organism>
<evidence type="ECO:0000256" key="4">
    <source>
        <dbReference type="ARBA" id="ARBA00022692"/>
    </source>
</evidence>
<dbReference type="InterPro" id="IPR032816">
    <property type="entry name" value="VTT_dom"/>
</dbReference>
<protein>
    <submittedName>
        <fullName evidence="10">DedA family protein</fullName>
    </submittedName>
</protein>
<keyword evidence="4 7" id="KW-0812">Transmembrane</keyword>
<keyword evidence="3 7" id="KW-1003">Cell membrane</keyword>
<reference evidence="10 11" key="1">
    <citation type="submission" date="2020-12" db="EMBL/GenBank/DDBJ databases">
        <title>Microbacterium sp. HY060.</title>
        <authorList>
            <person name="Zhou J."/>
        </authorList>
    </citation>
    <scope>NUCLEOTIDE SEQUENCE [LARGE SCALE GENOMIC DNA]</scope>
    <source>
        <strain evidence="10 11">HY60</strain>
    </source>
</reference>
<feature type="transmembrane region" description="Helical" evidence="7">
    <location>
        <begin position="179"/>
        <end position="198"/>
    </location>
</feature>
<comment type="similarity">
    <text evidence="2 7">Belongs to the DedA family.</text>
</comment>
<evidence type="ECO:0000256" key="7">
    <source>
        <dbReference type="RuleBase" id="RU367016"/>
    </source>
</evidence>
<evidence type="ECO:0000256" key="5">
    <source>
        <dbReference type="ARBA" id="ARBA00022989"/>
    </source>
</evidence>
<dbReference type="RefSeq" id="WP_166990132.1">
    <property type="nucleotide sequence ID" value="NZ_CP061169.1"/>
</dbReference>
<keyword evidence="6 7" id="KW-0472">Membrane</keyword>
<dbReference type="Pfam" id="PF09335">
    <property type="entry name" value="VTT_dom"/>
    <property type="match status" value="1"/>
</dbReference>
<dbReference type="Proteomes" id="UP000662814">
    <property type="component" value="Chromosome"/>
</dbReference>
<dbReference type="InterPro" id="IPR032818">
    <property type="entry name" value="DedA-like"/>
</dbReference>
<evidence type="ECO:0000256" key="1">
    <source>
        <dbReference type="ARBA" id="ARBA00004651"/>
    </source>
</evidence>
<gene>
    <name evidence="10" type="ORF">HCR76_08940</name>
</gene>
<dbReference type="PANTHER" id="PTHR30353:SF15">
    <property type="entry name" value="INNER MEMBRANE PROTEIN YABI"/>
    <property type="match status" value="1"/>
</dbReference>
<evidence type="ECO:0000313" key="10">
    <source>
        <dbReference type="EMBL" id="QPZ37011.1"/>
    </source>
</evidence>
<dbReference type="EMBL" id="CP061169">
    <property type="protein sequence ID" value="QPZ37011.1"/>
    <property type="molecule type" value="Genomic_DNA"/>
</dbReference>
<name>A0ABX6YE37_9MICO</name>
<feature type="transmembrane region" description="Helical" evidence="7">
    <location>
        <begin position="144"/>
        <end position="167"/>
    </location>
</feature>
<feature type="region of interest" description="Disordered" evidence="8">
    <location>
        <begin position="210"/>
        <end position="241"/>
    </location>
</feature>
<evidence type="ECO:0000259" key="9">
    <source>
        <dbReference type="Pfam" id="PF09335"/>
    </source>
</evidence>
<feature type="transmembrane region" description="Helical" evidence="7">
    <location>
        <begin position="21"/>
        <end position="40"/>
    </location>
</feature>
<keyword evidence="11" id="KW-1185">Reference proteome</keyword>
<feature type="domain" description="VTT" evidence="9">
    <location>
        <begin position="40"/>
        <end position="164"/>
    </location>
</feature>
<comment type="subcellular location">
    <subcellularLocation>
        <location evidence="1 7">Cell membrane</location>
        <topology evidence="1 7">Multi-pass membrane protein</topology>
    </subcellularLocation>
</comment>
<accession>A0ABX6YE37</accession>
<dbReference type="PANTHER" id="PTHR30353">
    <property type="entry name" value="INNER MEMBRANE PROTEIN DEDA-RELATED"/>
    <property type="match status" value="1"/>
</dbReference>
<evidence type="ECO:0000313" key="11">
    <source>
        <dbReference type="Proteomes" id="UP000662814"/>
    </source>
</evidence>
<evidence type="ECO:0000256" key="6">
    <source>
        <dbReference type="ARBA" id="ARBA00023136"/>
    </source>
</evidence>
<proteinExistence type="inferred from homology"/>
<evidence type="ECO:0000256" key="2">
    <source>
        <dbReference type="ARBA" id="ARBA00010792"/>
    </source>
</evidence>
<sequence>MNEILDSILDAVQSVDPVLRTLIAGVGILLETSILIGLIVPGDSIVIVAGTGVDTPLEFIAMYCAVVVGAIAGESIGFALGRYFGDRIRRSRLGRRIGEHNWQRAERYLERRGGIAVFLSRFLPVLHSLIPVTVGMSPMTYRRFLAWTIPACLIWTGAYVSVGSAAAETYRELSERLHFAGYVFVAIIAVFLLVVWAVKKILHRIERRHMTRSQTPEPSPDRSQDNNVTGLTDAPHRDESA</sequence>